<organism evidence="1 2">
    <name type="scientific">Nibea albiflora</name>
    <name type="common">Yellow drum</name>
    <name type="synonym">Corvina albiflora</name>
    <dbReference type="NCBI Taxonomy" id="240163"/>
    <lineage>
        <taxon>Eukaryota</taxon>
        <taxon>Metazoa</taxon>
        <taxon>Chordata</taxon>
        <taxon>Craniata</taxon>
        <taxon>Vertebrata</taxon>
        <taxon>Euteleostomi</taxon>
        <taxon>Actinopterygii</taxon>
        <taxon>Neopterygii</taxon>
        <taxon>Teleostei</taxon>
        <taxon>Neoteleostei</taxon>
        <taxon>Acanthomorphata</taxon>
        <taxon>Eupercaria</taxon>
        <taxon>Sciaenidae</taxon>
        <taxon>Nibea</taxon>
    </lineage>
</organism>
<sequence length="293" mass="33538">YSTGENRPTYQLIEAEVHDNVTLQCDLVSRVNIEKYTIVCERVDLNKKVHAYRGKQDHPHEQMDQYRGRTTLNREDLNRGVLTLLISSVQTSDSGPYRCFVPKTRKSSCTFNLTVGENRPTNQLIEAEVHDNVTLQCDLDSRVNIEKYTIVCERVDFNKKVHAYRGKQDHPHDQMDQYRGRTTLNREDLSRGVLTLLISSVQTSDSGPYRCFVPKTRKSSCTFNLTVDGAHMKAVRAGIITTAVIALCVLVVVLVVKRRTIQDCLKRLRVKKRTSNGSEERDEDQERPLKTVV</sequence>
<dbReference type="EMBL" id="CM024789">
    <property type="protein sequence ID" value="KAG8014556.1"/>
    <property type="molecule type" value="Genomic_DNA"/>
</dbReference>
<protein>
    <submittedName>
        <fullName evidence="1">Butyrophilin subfamily 2 member A1</fullName>
    </submittedName>
</protein>
<gene>
    <name evidence="1" type="primary">BTN2A1.9</name>
    <name evidence="1" type="ORF">GBF38_003081</name>
</gene>
<feature type="non-terminal residue" evidence="1">
    <location>
        <position position="1"/>
    </location>
</feature>
<reference evidence="1" key="1">
    <citation type="submission" date="2020-04" db="EMBL/GenBank/DDBJ databases">
        <title>A chromosome-scale assembly and high-density genetic map of the yellow drum (Nibea albiflora) genome.</title>
        <authorList>
            <person name="Xu D."/>
            <person name="Zhang W."/>
            <person name="Chen R."/>
            <person name="Tan P."/>
            <person name="Wang L."/>
            <person name="Song H."/>
            <person name="Tian L."/>
            <person name="Zhu Q."/>
            <person name="Wang B."/>
        </authorList>
    </citation>
    <scope>NUCLEOTIDE SEQUENCE</scope>
    <source>
        <strain evidence="1">ZJHYS-2018</strain>
    </source>
</reference>
<keyword evidence="2" id="KW-1185">Reference proteome</keyword>
<evidence type="ECO:0000313" key="1">
    <source>
        <dbReference type="EMBL" id="KAG8014556.1"/>
    </source>
</evidence>
<proteinExistence type="predicted"/>
<dbReference type="Proteomes" id="UP000805704">
    <property type="component" value="Chromosome 1"/>
</dbReference>
<name>A0ACB7FN40_NIBAL</name>
<accession>A0ACB7FN40</accession>
<evidence type="ECO:0000313" key="2">
    <source>
        <dbReference type="Proteomes" id="UP000805704"/>
    </source>
</evidence>
<comment type="caution">
    <text evidence="1">The sequence shown here is derived from an EMBL/GenBank/DDBJ whole genome shotgun (WGS) entry which is preliminary data.</text>
</comment>